<organism evidence="1 2">
    <name type="scientific">Datura stramonium</name>
    <name type="common">Jimsonweed</name>
    <name type="synonym">Common thornapple</name>
    <dbReference type="NCBI Taxonomy" id="4076"/>
    <lineage>
        <taxon>Eukaryota</taxon>
        <taxon>Viridiplantae</taxon>
        <taxon>Streptophyta</taxon>
        <taxon>Embryophyta</taxon>
        <taxon>Tracheophyta</taxon>
        <taxon>Spermatophyta</taxon>
        <taxon>Magnoliopsida</taxon>
        <taxon>eudicotyledons</taxon>
        <taxon>Gunneridae</taxon>
        <taxon>Pentapetalae</taxon>
        <taxon>asterids</taxon>
        <taxon>lamiids</taxon>
        <taxon>Solanales</taxon>
        <taxon>Solanaceae</taxon>
        <taxon>Solanoideae</taxon>
        <taxon>Datureae</taxon>
        <taxon>Datura</taxon>
    </lineage>
</organism>
<evidence type="ECO:0000313" key="1">
    <source>
        <dbReference type="EMBL" id="MCD7448984.1"/>
    </source>
</evidence>
<keyword evidence="2" id="KW-1185">Reference proteome</keyword>
<evidence type="ECO:0000313" key="2">
    <source>
        <dbReference type="Proteomes" id="UP000823775"/>
    </source>
</evidence>
<accession>A0ABS8RQA3</accession>
<name>A0ABS8RQA3_DATST</name>
<dbReference type="Proteomes" id="UP000823775">
    <property type="component" value="Unassembled WGS sequence"/>
</dbReference>
<gene>
    <name evidence="1" type="ORF">HAX54_048067</name>
</gene>
<proteinExistence type="predicted"/>
<sequence>MDGSFLAGCSLTGGVALAGGGRGEGKRGRGHSGGRRAVLLFSRWPEKADGSVALMEWCVWSFSGDGGRRGSDGVWFMLVDEERGEAVAAVRLWWFHRRGERKREVGWNCKKNEKSRVLGSNVIEKESIGFNLDRRIRSK</sequence>
<protein>
    <submittedName>
        <fullName evidence="1">Uncharacterized protein</fullName>
    </submittedName>
</protein>
<comment type="caution">
    <text evidence="1">The sequence shown here is derived from an EMBL/GenBank/DDBJ whole genome shotgun (WGS) entry which is preliminary data.</text>
</comment>
<dbReference type="EMBL" id="JACEIK010000079">
    <property type="protein sequence ID" value="MCD7448984.1"/>
    <property type="molecule type" value="Genomic_DNA"/>
</dbReference>
<reference evidence="1 2" key="1">
    <citation type="journal article" date="2021" name="BMC Genomics">
        <title>Datura genome reveals duplications of psychoactive alkaloid biosynthetic genes and high mutation rate following tissue culture.</title>
        <authorList>
            <person name="Rajewski A."/>
            <person name="Carter-House D."/>
            <person name="Stajich J."/>
            <person name="Litt A."/>
        </authorList>
    </citation>
    <scope>NUCLEOTIDE SEQUENCE [LARGE SCALE GENOMIC DNA]</scope>
    <source>
        <strain evidence="1">AR-01</strain>
    </source>
</reference>